<dbReference type="InterPro" id="IPR000160">
    <property type="entry name" value="GGDEF_dom"/>
</dbReference>
<dbReference type="SUPFAM" id="SSF55073">
    <property type="entry name" value="Nucleotide cyclase"/>
    <property type="match status" value="1"/>
</dbReference>
<gene>
    <name evidence="6" type="ORF">ND2E_1621</name>
</gene>
<protein>
    <recommendedName>
        <fullName evidence="2">diguanylate cyclase</fullName>
        <ecNumber evidence="2">2.7.7.65</ecNumber>
    </recommendedName>
</protein>
<dbReference type="Pfam" id="PF00990">
    <property type="entry name" value="GGDEF"/>
    <property type="match status" value="1"/>
</dbReference>
<reference evidence="6 7" key="1">
    <citation type="submission" date="2014-08" db="EMBL/GenBank/DDBJ databases">
        <title>Genomic and Phenotypic Diversity of Colwellia psychrerythraea strains from Disparate Marine Basins.</title>
        <authorList>
            <person name="Techtmann S.M."/>
            <person name="Stelling S.C."/>
            <person name="Utturkar S.M."/>
            <person name="Alshibli N."/>
            <person name="Harris A."/>
            <person name="Brown S.D."/>
            <person name="Hazen T.C."/>
        </authorList>
    </citation>
    <scope>NUCLEOTIDE SEQUENCE [LARGE SCALE GENOMIC DNA]</scope>
    <source>
        <strain evidence="6 7">ND2E</strain>
    </source>
</reference>
<dbReference type="EC" id="2.7.7.65" evidence="2"/>
<dbReference type="FunFam" id="3.30.70.270:FF:000001">
    <property type="entry name" value="Diguanylate cyclase domain protein"/>
    <property type="match status" value="1"/>
</dbReference>
<feature type="transmembrane region" description="Helical" evidence="4">
    <location>
        <begin position="123"/>
        <end position="142"/>
    </location>
</feature>
<organism evidence="6 7">
    <name type="scientific">Colwellia psychrerythraea</name>
    <name type="common">Vibrio psychroerythus</name>
    <dbReference type="NCBI Taxonomy" id="28229"/>
    <lineage>
        <taxon>Bacteria</taxon>
        <taxon>Pseudomonadati</taxon>
        <taxon>Pseudomonadota</taxon>
        <taxon>Gammaproteobacteria</taxon>
        <taxon>Alteromonadales</taxon>
        <taxon>Colwelliaceae</taxon>
        <taxon>Colwellia</taxon>
    </lineage>
</organism>
<dbReference type="InterPro" id="IPR029787">
    <property type="entry name" value="Nucleotide_cyclase"/>
</dbReference>
<evidence type="ECO:0000313" key="6">
    <source>
        <dbReference type="EMBL" id="KGJ94432.1"/>
    </source>
</evidence>
<dbReference type="RefSeq" id="WP_052056225.1">
    <property type="nucleotide sequence ID" value="NZ_JQED01000005.1"/>
</dbReference>
<feature type="transmembrane region" description="Helical" evidence="4">
    <location>
        <begin position="99"/>
        <end position="116"/>
    </location>
</feature>
<evidence type="ECO:0000256" key="3">
    <source>
        <dbReference type="ARBA" id="ARBA00034247"/>
    </source>
</evidence>
<dbReference type="InterPro" id="IPR050469">
    <property type="entry name" value="Diguanylate_Cyclase"/>
</dbReference>
<dbReference type="CDD" id="cd01949">
    <property type="entry name" value="GGDEF"/>
    <property type="match status" value="1"/>
</dbReference>
<sequence>MYEDPQLNSLVNEGQQQAHVVSLFALVGMSITAIMGLIGLFNNNFVLAAWLFFASFTYFLGYFAYHKYNNIKLSSAIILYSLYLLMFYLIYSGGVENTGPLWIFIVAPVSVFIHGLKRGLIDIALFVAIISTLMFMPTDIIAHAPYSREFKLRLLYSFLTVTFLSALYEYSREKSYKHTLELSKKYQQLAHFDPLTQLSNRRDALCILKRAQARLLRSKEPLSIIICDVDHFKKINDLYGHNAGDTVLIELAKIFTHSIREQDCVARWGGEEFLFILPQTVAKNAHALAIKIQQKLQGHLVNYQDKHIEITVSMGIAQFKDDQSIDELINCADKYLYQAKNSGRNQVYPKL</sequence>
<dbReference type="AlphaFoldDB" id="A0A099KX22"/>
<dbReference type="GO" id="GO:0052621">
    <property type="term" value="F:diguanylate cyclase activity"/>
    <property type="evidence" value="ECO:0007669"/>
    <property type="project" value="UniProtKB-EC"/>
</dbReference>
<dbReference type="PANTHER" id="PTHR45138:SF9">
    <property type="entry name" value="DIGUANYLATE CYCLASE DGCM-RELATED"/>
    <property type="match status" value="1"/>
</dbReference>
<accession>A0A099KX22</accession>
<evidence type="ECO:0000256" key="2">
    <source>
        <dbReference type="ARBA" id="ARBA00012528"/>
    </source>
</evidence>
<dbReference type="PATRIC" id="fig|28229.4.peg.626"/>
<keyword evidence="4" id="KW-1133">Transmembrane helix</keyword>
<dbReference type="SMART" id="SM00267">
    <property type="entry name" value="GGDEF"/>
    <property type="match status" value="1"/>
</dbReference>
<feature type="transmembrane region" description="Helical" evidence="4">
    <location>
        <begin position="77"/>
        <end position="93"/>
    </location>
</feature>
<keyword evidence="4" id="KW-0812">Transmembrane</keyword>
<evidence type="ECO:0000256" key="4">
    <source>
        <dbReference type="SAM" id="Phobius"/>
    </source>
</evidence>
<dbReference type="EMBL" id="JQED01000005">
    <property type="protein sequence ID" value="KGJ94432.1"/>
    <property type="molecule type" value="Genomic_DNA"/>
</dbReference>
<dbReference type="PANTHER" id="PTHR45138">
    <property type="entry name" value="REGULATORY COMPONENTS OF SENSORY TRANSDUCTION SYSTEM"/>
    <property type="match status" value="1"/>
</dbReference>
<name>A0A099KX22_COLPS</name>
<evidence type="ECO:0000259" key="5">
    <source>
        <dbReference type="PROSITE" id="PS50887"/>
    </source>
</evidence>
<dbReference type="InterPro" id="IPR048435">
    <property type="entry name" value="MASE6"/>
</dbReference>
<proteinExistence type="predicted"/>
<dbReference type="Proteomes" id="UP000029843">
    <property type="component" value="Unassembled WGS sequence"/>
</dbReference>
<comment type="catalytic activity">
    <reaction evidence="3">
        <text>2 GTP = 3',3'-c-di-GMP + 2 diphosphate</text>
        <dbReference type="Rhea" id="RHEA:24898"/>
        <dbReference type="ChEBI" id="CHEBI:33019"/>
        <dbReference type="ChEBI" id="CHEBI:37565"/>
        <dbReference type="ChEBI" id="CHEBI:58805"/>
        <dbReference type="EC" id="2.7.7.65"/>
    </reaction>
</comment>
<evidence type="ECO:0000313" key="7">
    <source>
        <dbReference type="Proteomes" id="UP000029843"/>
    </source>
</evidence>
<feature type="transmembrane region" description="Helical" evidence="4">
    <location>
        <begin position="47"/>
        <end position="65"/>
    </location>
</feature>
<dbReference type="PROSITE" id="PS50887">
    <property type="entry name" value="GGDEF"/>
    <property type="match status" value="1"/>
</dbReference>
<dbReference type="Pfam" id="PF20966">
    <property type="entry name" value="MASE6"/>
    <property type="match status" value="1"/>
</dbReference>
<keyword evidence="4" id="KW-0472">Membrane</keyword>
<dbReference type="NCBIfam" id="TIGR00254">
    <property type="entry name" value="GGDEF"/>
    <property type="match status" value="1"/>
</dbReference>
<comment type="cofactor">
    <cofactor evidence="1">
        <name>Mg(2+)</name>
        <dbReference type="ChEBI" id="CHEBI:18420"/>
    </cofactor>
</comment>
<feature type="domain" description="GGDEF" evidence="5">
    <location>
        <begin position="220"/>
        <end position="351"/>
    </location>
</feature>
<evidence type="ECO:0000256" key="1">
    <source>
        <dbReference type="ARBA" id="ARBA00001946"/>
    </source>
</evidence>
<feature type="transmembrane region" description="Helical" evidence="4">
    <location>
        <begin position="20"/>
        <end position="41"/>
    </location>
</feature>
<comment type="caution">
    <text evidence="6">The sequence shown here is derived from an EMBL/GenBank/DDBJ whole genome shotgun (WGS) entry which is preliminary data.</text>
</comment>
<dbReference type="InterPro" id="IPR043128">
    <property type="entry name" value="Rev_trsase/Diguanyl_cyclase"/>
</dbReference>
<dbReference type="Gene3D" id="3.30.70.270">
    <property type="match status" value="1"/>
</dbReference>